<dbReference type="SUPFAM" id="SSF55021">
    <property type="entry name" value="ACT-like"/>
    <property type="match status" value="1"/>
</dbReference>
<evidence type="ECO:0000313" key="10">
    <source>
        <dbReference type="EMBL" id="GMM61620.1"/>
    </source>
</evidence>
<dbReference type="Gene3D" id="3.30.70.260">
    <property type="match status" value="1"/>
</dbReference>
<evidence type="ECO:0000256" key="6">
    <source>
        <dbReference type="ARBA" id="ARBA00023239"/>
    </source>
</evidence>
<evidence type="ECO:0000256" key="2">
    <source>
        <dbReference type="ARBA" id="ARBA00013147"/>
    </source>
</evidence>
<dbReference type="InterPro" id="IPR008242">
    <property type="entry name" value="Chor_mutase/pphenate_deHydtase"/>
</dbReference>
<proteinExistence type="predicted"/>
<comment type="catalytic activity">
    <reaction evidence="7">
        <text>prephenate + H(+) = 3-phenylpyruvate + CO2 + H2O</text>
        <dbReference type="Rhea" id="RHEA:21648"/>
        <dbReference type="ChEBI" id="CHEBI:15377"/>
        <dbReference type="ChEBI" id="CHEBI:15378"/>
        <dbReference type="ChEBI" id="CHEBI:16526"/>
        <dbReference type="ChEBI" id="CHEBI:18005"/>
        <dbReference type="ChEBI" id="CHEBI:29934"/>
        <dbReference type="EC" id="4.2.1.51"/>
    </reaction>
</comment>
<evidence type="ECO:0000256" key="3">
    <source>
        <dbReference type="ARBA" id="ARBA00022605"/>
    </source>
</evidence>
<dbReference type="PROSITE" id="PS51671">
    <property type="entry name" value="ACT"/>
    <property type="match status" value="1"/>
</dbReference>
<keyword evidence="11" id="KW-1185">Reference proteome</keyword>
<name>A0ABQ6P966_9SPHN</name>
<dbReference type="PIRSF" id="PIRSF001500">
    <property type="entry name" value="Chor_mut_pdt_Ppr"/>
    <property type="match status" value="1"/>
</dbReference>
<evidence type="ECO:0000256" key="7">
    <source>
        <dbReference type="ARBA" id="ARBA00047848"/>
    </source>
</evidence>
<evidence type="ECO:0000259" key="9">
    <source>
        <dbReference type="PROSITE" id="PS51671"/>
    </source>
</evidence>
<dbReference type="CDD" id="cd13631">
    <property type="entry name" value="PBP2_Ct-PDT_like"/>
    <property type="match status" value="1"/>
</dbReference>
<evidence type="ECO:0000256" key="1">
    <source>
        <dbReference type="ARBA" id="ARBA00004741"/>
    </source>
</evidence>
<organism evidence="10 11">
    <name type="scientific">Novosphingobium pituita</name>
    <dbReference type="NCBI Taxonomy" id="3056842"/>
    <lineage>
        <taxon>Bacteria</taxon>
        <taxon>Pseudomonadati</taxon>
        <taxon>Pseudomonadota</taxon>
        <taxon>Alphaproteobacteria</taxon>
        <taxon>Sphingomonadales</taxon>
        <taxon>Sphingomonadaceae</taxon>
        <taxon>Novosphingobium</taxon>
    </lineage>
</organism>
<dbReference type="PANTHER" id="PTHR21022">
    <property type="entry name" value="PREPHENATE DEHYDRATASE P PROTEIN"/>
    <property type="match status" value="1"/>
</dbReference>
<sequence length="315" mass="33429">MGGIRLAPAPAFRLTALSMQNFPEPARLLVDSMSAAAAADPARAIAFQGAPGANSHRAALEIMPEGLPLPCFSFEDALDAVREGRAGQAIIPIENSQHGRVADIHFLLPESGLRIVGEHFLDIHHCLMARPDAGPITAAHSHPQALGQTRFYLRERGIVPMAYADTAGAAALVSAGNETGQAAIAPRIAAELYGLDLLAENIEDAADNTTRFVLLARAPLDPATIEGPALTTFVFEVRNIPAALYKALGGFATNGVNMTKLESYQKGASFSATMFYADIVGAPGDPAVDRALEELAYFSKNLRILGTYRLERARG</sequence>
<accession>A0ABQ6P966</accession>
<evidence type="ECO:0000256" key="4">
    <source>
        <dbReference type="ARBA" id="ARBA00023141"/>
    </source>
</evidence>
<dbReference type="NCBIfam" id="NF008866">
    <property type="entry name" value="PRK11899.1"/>
    <property type="match status" value="1"/>
</dbReference>
<dbReference type="PROSITE" id="PS51171">
    <property type="entry name" value="PREPHENATE_DEHYDR_3"/>
    <property type="match status" value="1"/>
</dbReference>
<dbReference type="InterPro" id="IPR002912">
    <property type="entry name" value="ACT_dom"/>
</dbReference>
<comment type="caution">
    <text evidence="10">The sequence shown here is derived from an EMBL/GenBank/DDBJ whole genome shotgun (WGS) entry which is preliminary data.</text>
</comment>
<gene>
    <name evidence="10" type="ORF">NUTIK01_23970</name>
</gene>
<dbReference type="InterPro" id="IPR018528">
    <property type="entry name" value="Preph_deHydtase_CS"/>
</dbReference>
<feature type="domain" description="Prephenate dehydratase" evidence="8">
    <location>
        <begin position="44"/>
        <end position="217"/>
    </location>
</feature>
<dbReference type="EMBL" id="BTFW01000001">
    <property type="protein sequence ID" value="GMM61620.1"/>
    <property type="molecule type" value="Genomic_DNA"/>
</dbReference>
<evidence type="ECO:0000313" key="11">
    <source>
        <dbReference type="Proteomes" id="UP001187221"/>
    </source>
</evidence>
<dbReference type="PANTHER" id="PTHR21022:SF19">
    <property type="entry name" value="PREPHENATE DEHYDRATASE-RELATED"/>
    <property type="match status" value="1"/>
</dbReference>
<comment type="pathway">
    <text evidence="1">Amino-acid biosynthesis; L-phenylalanine biosynthesis; phenylpyruvate from prephenate: step 1/1.</text>
</comment>
<feature type="domain" description="ACT" evidence="9">
    <location>
        <begin position="232"/>
        <end position="309"/>
    </location>
</feature>
<keyword evidence="3" id="KW-0028">Amino-acid biosynthesis</keyword>
<protein>
    <recommendedName>
        <fullName evidence="2">prephenate dehydratase</fullName>
        <ecNumber evidence="2">4.2.1.51</ecNumber>
    </recommendedName>
</protein>
<keyword evidence="5" id="KW-0584">Phenylalanine biosynthesis</keyword>
<keyword evidence="6" id="KW-0456">Lyase</keyword>
<evidence type="ECO:0000259" key="8">
    <source>
        <dbReference type="PROSITE" id="PS51171"/>
    </source>
</evidence>
<keyword evidence="4" id="KW-0057">Aromatic amino acid biosynthesis</keyword>
<dbReference type="CDD" id="cd04905">
    <property type="entry name" value="ACT_CM-PDT"/>
    <property type="match status" value="1"/>
</dbReference>
<dbReference type="EC" id="4.2.1.51" evidence="2"/>
<dbReference type="PROSITE" id="PS00857">
    <property type="entry name" value="PREPHENATE_DEHYDR_1"/>
    <property type="match status" value="1"/>
</dbReference>
<dbReference type="SUPFAM" id="SSF53850">
    <property type="entry name" value="Periplasmic binding protein-like II"/>
    <property type="match status" value="1"/>
</dbReference>
<dbReference type="InterPro" id="IPR045865">
    <property type="entry name" value="ACT-like_dom_sf"/>
</dbReference>
<dbReference type="Pfam" id="PF00800">
    <property type="entry name" value="PDT"/>
    <property type="match status" value="1"/>
</dbReference>
<reference evidence="10 11" key="1">
    <citation type="submission" date="2023-06" db="EMBL/GenBank/DDBJ databases">
        <title>Draft genome sequence of Novosphingobium sp. strain IK01.</title>
        <authorList>
            <person name="Hatamoto M."/>
            <person name="Ikarashi T."/>
            <person name="Yamaguchi T."/>
        </authorList>
    </citation>
    <scope>NUCLEOTIDE SEQUENCE [LARGE SCALE GENOMIC DNA]</scope>
    <source>
        <strain evidence="10 11">IK01</strain>
    </source>
</reference>
<dbReference type="InterPro" id="IPR001086">
    <property type="entry name" value="Preph_deHydtase"/>
</dbReference>
<dbReference type="Gene3D" id="3.40.190.10">
    <property type="entry name" value="Periplasmic binding protein-like II"/>
    <property type="match status" value="2"/>
</dbReference>
<evidence type="ECO:0000256" key="5">
    <source>
        <dbReference type="ARBA" id="ARBA00023222"/>
    </source>
</evidence>
<dbReference type="Proteomes" id="UP001187221">
    <property type="component" value="Unassembled WGS sequence"/>
</dbReference>